<dbReference type="InterPro" id="IPR046342">
    <property type="entry name" value="CBS_dom_sf"/>
</dbReference>
<evidence type="ECO:0000256" key="3">
    <source>
        <dbReference type="ARBA" id="ARBA00023065"/>
    </source>
</evidence>
<organism evidence="9">
    <name type="scientific">Dunaliella tertiolecta</name>
    <name type="common">Green alga</name>
    <dbReference type="NCBI Taxonomy" id="3047"/>
    <lineage>
        <taxon>Eukaryota</taxon>
        <taxon>Viridiplantae</taxon>
        <taxon>Chlorophyta</taxon>
        <taxon>core chlorophytes</taxon>
        <taxon>Chlorophyceae</taxon>
        <taxon>CS clade</taxon>
        <taxon>Chlamydomonadales</taxon>
        <taxon>Dunaliellaceae</taxon>
        <taxon>Dunaliella</taxon>
    </lineage>
</organism>
<dbReference type="InterPro" id="IPR000644">
    <property type="entry name" value="CBS_dom"/>
</dbReference>
<dbReference type="Pfam" id="PF00571">
    <property type="entry name" value="CBS"/>
    <property type="match status" value="1"/>
</dbReference>
<dbReference type="PANTHER" id="PTHR11689">
    <property type="entry name" value="CHLORIDE CHANNEL PROTEIN CLC FAMILY MEMBER"/>
    <property type="match status" value="1"/>
</dbReference>
<protein>
    <recommendedName>
        <fullName evidence="8">CBS domain-containing protein</fullName>
    </recommendedName>
</protein>
<gene>
    <name evidence="9" type="ORF">DTER00134_LOCUS6267</name>
</gene>
<dbReference type="Gene3D" id="3.10.580.10">
    <property type="entry name" value="CBS-domain"/>
    <property type="match status" value="1"/>
</dbReference>
<evidence type="ECO:0000259" key="8">
    <source>
        <dbReference type="PROSITE" id="PS51371"/>
    </source>
</evidence>
<dbReference type="InterPro" id="IPR051280">
    <property type="entry name" value="Cl-channel/antiporter"/>
</dbReference>
<dbReference type="GO" id="GO:0015108">
    <property type="term" value="F:chloride transmembrane transporter activity"/>
    <property type="evidence" value="ECO:0007669"/>
    <property type="project" value="TreeGrafter"/>
</dbReference>
<evidence type="ECO:0000256" key="1">
    <source>
        <dbReference type="ARBA" id="ARBA00022448"/>
    </source>
</evidence>
<proteinExistence type="predicted"/>
<dbReference type="PROSITE" id="PS51371">
    <property type="entry name" value="CBS"/>
    <property type="match status" value="1"/>
</dbReference>
<evidence type="ECO:0000256" key="4">
    <source>
        <dbReference type="ARBA" id="ARBA00023122"/>
    </source>
</evidence>
<evidence type="ECO:0000256" key="5">
    <source>
        <dbReference type="ARBA" id="ARBA00023214"/>
    </source>
</evidence>
<sequence length="135" mass="14536">MPYVNTSSFVILDTFSVERTYIMIRTMGLRHLVVVDEHNHVRGIVTRKDMMGDRLDYALERALGGVVSNSGNWTSGGGASHSSPRSRALVPPTLPVTVVSGPGVGAAWSSSSTQDIHHHLLSIERPQAAATLDSD</sequence>
<evidence type="ECO:0000256" key="7">
    <source>
        <dbReference type="SAM" id="MobiDB-lite"/>
    </source>
</evidence>
<keyword evidence="1" id="KW-0813">Transport</keyword>
<name>A0A7S3QRS0_DUNTE</name>
<evidence type="ECO:0000256" key="2">
    <source>
        <dbReference type="ARBA" id="ARBA00022737"/>
    </source>
</evidence>
<dbReference type="AlphaFoldDB" id="A0A7S3QRS0"/>
<keyword evidence="4 6" id="KW-0129">CBS domain</keyword>
<keyword evidence="5" id="KW-0868">Chloride</keyword>
<dbReference type="EMBL" id="HBIP01011197">
    <property type="protein sequence ID" value="CAE0491194.1"/>
    <property type="molecule type" value="Transcribed_RNA"/>
</dbReference>
<dbReference type="PANTHER" id="PTHR11689:SF89">
    <property type="entry name" value="CHLORIDE CHANNEL PROTEIN"/>
    <property type="match status" value="1"/>
</dbReference>
<keyword evidence="2" id="KW-0677">Repeat</keyword>
<evidence type="ECO:0000256" key="6">
    <source>
        <dbReference type="PROSITE-ProRule" id="PRU00703"/>
    </source>
</evidence>
<evidence type="ECO:0000313" key="9">
    <source>
        <dbReference type="EMBL" id="CAE0491194.1"/>
    </source>
</evidence>
<feature type="region of interest" description="Disordered" evidence="7">
    <location>
        <begin position="69"/>
        <end position="88"/>
    </location>
</feature>
<reference evidence="9" key="1">
    <citation type="submission" date="2021-01" db="EMBL/GenBank/DDBJ databases">
        <authorList>
            <person name="Corre E."/>
            <person name="Pelletier E."/>
            <person name="Niang G."/>
            <person name="Scheremetjew M."/>
            <person name="Finn R."/>
            <person name="Kale V."/>
            <person name="Holt S."/>
            <person name="Cochrane G."/>
            <person name="Meng A."/>
            <person name="Brown T."/>
            <person name="Cohen L."/>
        </authorList>
    </citation>
    <scope>NUCLEOTIDE SEQUENCE</scope>
    <source>
        <strain evidence="9">CCMP1320</strain>
    </source>
</reference>
<feature type="domain" description="CBS" evidence="8">
    <location>
        <begin position="1"/>
        <end position="61"/>
    </location>
</feature>
<accession>A0A7S3QRS0</accession>
<keyword evidence="3" id="KW-0406">Ion transport</keyword>
<dbReference type="SUPFAM" id="SSF54631">
    <property type="entry name" value="CBS-domain pair"/>
    <property type="match status" value="1"/>
</dbReference>